<reference evidence="1 2" key="1">
    <citation type="submission" date="2017-10" db="EMBL/GenBank/DDBJ databases">
        <title>Bacillus sp. nov., a halophilic bacterium isolated from a Keqin Lake.</title>
        <authorList>
            <person name="Wang H."/>
        </authorList>
    </citation>
    <scope>NUCLEOTIDE SEQUENCE [LARGE SCALE GENOMIC DNA]</scope>
    <source>
        <strain evidence="1 2">KCTC 13187</strain>
    </source>
</reference>
<name>A0A3A9K618_9BACI</name>
<gene>
    <name evidence="1" type="ORF">CR203_19070</name>
</gene>
<evidence type="ECO:0008006" key="3">
    <source>
        <dbReference type="Google" id="ProtNLM"/>
    </source>
</evidence>
<evidence type="ECO:0000313" key="1">
    <source>
        <dbReference type="EMBL" id="RKL65751.1"/>
    </source>
</evidence>
<dbReference type="RefSeq" id="WP_110937798.1">
    <property type="nucleotide sequence ID" value="NZ_KZ614147.1"/>
</dbReference>
<dbReference type="Pfam" id="PF09844">
    <property type="entry name" value="DUF2071"/>
    <property type="match status" value="1"/>
</dbReference>
<dbReference type="AlphaFoldDB" id="A0A3A9K618"/>
<sequence>MYHELNEVEHRPYPLPKSPWLMTQVWDQLLFMHWPIPVEELKQHIPPELELDTFDGTGWIGIVPFAMNNIRMHGLPQIPYAQSFLELNVRTYVKYNGKAGVYFFTLDANHKLAVAGARKLFSLPYVSADMEMTEVNGRVDFKSERTHRGYPDASFHVAYRPTSPVFTATKGSIEDWLTARYCLWTTKDKHVYRGDIHHAPWDLQKAEAEIKINKIAPFLKDAYFDNDPLLLYAPSNRAFVWKLDRIR</sequence>
<accession>A0A3A9K618</accession>
<keyword evidence="2" id="KW-1185">Reference proteome</keyword>
<dbReference type="InterPro" id="IPR023375">
    <property type="entry name" value="ADC_dom_sf"/>
</dbReference>
<dbReference type="InterPro" id="IPR018644">
    <property type="entry name" value="DUF2071"/>
</dbReference>
<proteinExistence type="predicted"/>
<dbReference type="SUPFAM" id="SSF160104">
    <property type="entry name" value="Acetoacetate decarboxylase-like"/>
    <property type="match status" value="1"/>
</dbReference>
<protein>
    <recommendedName>
        <fullName evidence="3">DUF2071 domain-containing protein</fullName>
    </recommendedName>
</protein>
<dbReference type="PANTHER" id="PTHR39186">
    <property type="entry name" value="DUF2071 FAMILY PROTEIN"/>
    <property type="match status" value="1"/>
</dbReference>
<dbReference type="EMBL" id="PDOE01000012">
    <property type="protein sequence ID" value="RKL65751.1"/>
    <property type="molecule type" value="Genomic_DNA"/>
</dbReference>
<organism evidence="1 2">
    <name type="scientific">Salipaludibacillus neizhouensis</name>
    <dbReference type="NCBI Taxonomy" id="885475"/>
    <lineage>
        <taxon>Bacteria</taxon>
        <taxon>Bacillati</taxon>
        <taxon>Bacillota</taxon>
        <taxon>Bacilli</taxon>
        <taxon>Bacillales</taxon>
        <taxon>Bacillaceae</taxon>
    </lineage>
</organism>
<comment type="caution">
    <text evidence="1">The sequence shown here is derived from an EMBL/GenBank/DDBJ whole genome shotgun (WGS) entry which is preliminary data.</text>
</comment>
<dbReference type="OrthoDB" id="150993at2"/>
<dbReference type="Gene3D" id="2.40.400.10">
    <property type="entry name" value="Acetoacetate decarboxylase-like"/>
    <property type="match status" value="1"/>
</dbReference>
<dbReference type="PANTHER" id="PTHR39186:SF1">
    <property type="entry name" value="DUF2071 DOMAIN-CONTAINING PROTEIN"/>
    <property type="match status" value="1"/>
</dbReference>
<evidence type="ECO:0000313" key="2">
    <source>
        <dbReference type="Proteomes" id="UP000281498"/>
    </source>
</evidence>
<dbReference type="Proteomes" id="UP000281498">
    <property type="component" value="Unassembled WGS sequence"/>
</dbReference>